<protein>
    <recommendedName>
        <fullName evidence="4">DUF2490 domain-containing protein</fullName>
    </recommendedName>
</protein>
<dbReference type="Pfam" id="PF10677">
    <property type="entry name" value="DUF2490"/>
    <property type="match status" value="1"/>
</dbReference>
<organism evidence="2 3">
    <name type="scientific">Polaribacter glomeratus</name>
    <dbReference type="NCBI Taxonomy" id="102"/>
    <lineage>
        <taxon>Bacteria</taxon>
        <taxon>Pseudomonadati</taxon>
        <taxon>Bacteroidota</taxon>
        <taxon>Flavobacteriia</taxon>
        <taxon>Flavobacteriales</taxon>
        <taxon>Flavobacteriaceae</taxon>
    </lineage>
</organism>
<dbReference type="Proteomes" id="UP000239068">
    <property type="component" value="Unassembled WGS sequence"/>
</dbReference>
<dbReference type="OrthoDB" id="1365775at2"/>
<evidence type="ECO:0000313" key="2">
    <source>
        <dbReference type="EMBL" id="PQJ76304.1"/>
    </source>
</evidence>
<keyword evidence="1" id="KW-0732">Signal</keyword>
<accession>A0A2S7WFC5</accession>
<feature type="chain" id="PRO_5015652128" description="DUF2490 domain-containing protein" evidence="1">
    <location>
        <begin position="25"/>
        <end position="237"/>
    </location>
</feature>
<dbReference type="InterPro" id="IPR019619">
    <property type="entry name" value="DUF2490"/>
</dbReference>
<dbReference type="RefSeq" id="WP_105021610.1">
    <property type="nucleotide sequence ID" value="NZ_MSCM01000002.1"/>
</dbReference>
<dbReference type="AlphaFoldDB" id="A0A2S7WFC5"/>
<sequence length="237" mass="28072">MIKFKINRLQIVCCFLLIYSSIFSQVDTSDFGIWSSLGVDYSPIKKLKISVEQSLRLKEDAAVTDEYFTEVGLQYEIIKDFEIGGGARFIKENDNVGKKQGYESHFRFNIDASFKYDIERFTLSHRLRYQNKKELNLPTTEVNLPKETVRFKTDLEYNIRKWALDPEFSVELFSGLENVQQVRELNLDKIRLTFGTDYKFKNFGKFGIYYRYEENIIKYFKNENLHILGFSYSYSIN</sequence>
<name>A0A2S7WFC5_9FLAO</name>
<keyword evidence="3" id="KW-1185">Reference proteome</keyword>
<evidence type="ECO:0000313" key="3">
    <source>
        <dbReference type="Proteomes" id="UP000239068"/>
    </source>
</evidence>
<gene>
    <name evidence="2" type="ORF">BTO16_10305</name>
</gene>
<evidence type="ECO:0000256" key="1">
    <source>
        <dbReference type="SAM" id="SignalP"/>
    </source>
</evidence>
<proteinExistence type="predicted"/>
<dbReference type="EMBL" id="MSCM01000002">
    <property type="protein sequence ID" value="PQJ76304.1"/>
    <property type="molecule type" value="Genomic_DNA"/>
</dbReference>
<feature type="signal peptide" evidence="1">
    <location>
        <begin position="1"/>
        <end position="24"/>
    </location>
</feature>
<comment type="caution">
    <text evidence="2">The sequence shown here is derived from an EMBL/GenBank/DDBJ whole genome shotgun (WGS) entry which is preliminary data.</text>
</comment>
<evidence type="ECO:0008006" key="4">
    <source>
        <dbReference type="Google" id="ProtNLM"/>
    </source>
</evidence>
<reference evidence="2 3" key="1">
    <citation type="submission" date="2016-12" db="EMBL/GenBank/DDBJ databases">
        <title>Trade-off between light-utilization and light-protection in marine flavobacteria.</title>
        <authorList>
            <person name="Kumagai Y."/>
            <person name="Yoshizawa S."/>
            <person name="Kogure K."/>
            <person name="Iwasaki W."/>
        </authorList>
    </citation>
    <scope>NUCLEOTIDE SEQUENCE [LARGE SCALE GENOMIC DNA]</scope>
    <source>
        <strain evidence="2 3">ATCC 43844</strain>
    </source>
</reference>